<keyword evidence="2" id="KW-1185">Reference proteome</keyword>
<dbReference type="EMBL" id="MRWE01000024">
    <property type="protein sequence ID" value="ORJ24774.1"/>
    <property type="molecule type" value="Genomic_DNA"/>
</dbReference>
<proteinExistence type="predicted"/>
<dbReference type="GO" id="GO:0016301">
    <property type="term" value="F:kinase activity"/>
    <property type="evidence" value="ECO:0007669"/>
    <property type="project" value="UniProtKB-KW"/>
</dbReference>
<evidence type="ECO:0000313" key="2">
    <source>
        <dbReference type="Proteomes" id="UP000192536"/>
    </source>
</evidence>
<dbReference type="AlphaFoldDB" id="A0A1X0WDB8"/>
<keyword evidence="1" id="KW-0418">Kinase</keyword>
<dbReference type="Pfam" id="PF10798">
    <property type="entry name" value="YmgB"/>
    <property type="match status" value="1"/>
</dbReference>
<dbReference type="RefSeq" id="WP_017493706.1">
    <property type="nucleotide sequence ID" value="NZ_CAUQAZ010000081.1"/>
</dbReference>
<evidence type="ECO:0000313" key="1">
    <source>
        <dbReference type="EMBL" id="ORJ24774.1"/>
    </source>
</evidence>
<name>A0A1X0WDB8_9GAMM</name>
<dbReference type="GO" id="GO:0071468">
    <property type="term" value="P:cellular response to acidic pH"/>
    <property type="evidence" value="ECO:0007669"/>
    <property type="project" value="InterPro"/>
</dbReference>
<dbReference type="GeneID" id="93566649"/>
<dbReference type="Gene3D" id="1.20.5.5260">
    <property type="match status" value="1"/>
</dbReference>
<keyword evidence="1" id="KW-0808">Transferase</keyword>
<reference evidence="1 2" key="1">
    <citation type="journal article" date="2017" name="Int. J. Syst. Evol. Microbiol.">
        <title>Rouxiella badensis sp. nov. and Rouxiella silvae sp. nov. isolated from peat bog soil in Germany and emendation of the genus description.</title>
        <authorList>
            <person name="Le Fleche-Mateos A."/>
            <person name="Kugler J.H."/>
            <person name="Hansen S.H."/>
            <person name="Syldatk C."/>
            <person name="Hausmann R."/>
            <person name="Lomprez F."/>
            <person name="Vandenbogaert M."/>
            <person name="Manuguerra J.C."/>
            <person name="Grimont P.A."/>
        </authorList>
    </citation>
    <scope>NUCLEOTIDE SEQUENCE [LARGE SCALE GENOMIC DNA]</scope>
    <source>
        <strain evidence="1 2">DSM 100043</strain>
    </source>
</reference>
<sequence>MSQINSVELEKSRVKTAHAIKSESDVIQEIKIELSLKGRLVNNKAIMAKLLERLEIETDVVKSDIYRNALETVVFRTPDDLI</sequence>
<protein>
    <submittedName>
        <fullName evidence="1">Histidine kinase</fullName>
    </submittedName>
</protein>
<accession>A0A1X0WDB8</accession>
<comment type="caution">
    <text evidence="1">The sequence shown here is derived from an EMBL/GenBank/DDBJ whole genome shotgun (WGS) entry which is preliminary data.</text>
</comment>
<gene>
    <name evidence="1" type="ORF">BS640_14700</name>
</gene>
<dbReference type="InterPro" id="IPR024753">
    <property type="entry name" value="AriR"/>
</dbReference>
<dbReference type="Proteomes" id="UP000192536">
    <property type="component" value="Unassembled WGS sequence"/>
</dbReference>
<organism evidence="1 2">
    <name type="scientific">Rouxiella badensis</name>
    <dbReference type="NCBI Taxonomy" id="1646377"/>
    <lineage>
        <taxon>Bacteria</taxon>
        <taxon>Pseudomonadati</taxon>
        <taxon>Pseudomonadota</taxon>
        <taxon>Gammaproteobacteria</taxon>
        <taxon>Enterobacterales</taxon>
        <taxon>Yersiniaceae</taxon>
        <taxon>Rouxiella</taxon>
    </lineage>
</organism>